<keyword evidence="9" id="KW-0831">Ubiquinone biosynthesis</keyword>
<evidence type="ECO:0000256" key="6">
    <source>
        <dbReference type="ARBA" id="ARBA00022692"/>
    </source>
</evidence>
<dbReference type="GO" id="GO:0005743">
    <property type="term" value="C:mitochondrial inner membrane"/>
    <property type="evidence" value="ECO:0007669"/>
    <property type="project" value="UniProtKB-SubCell"/>
</dbReference>
<dbReference type="GO" id="GO:0006744">
    <property type="term" value="P:ubiquinone biosynthetic process"/>
    <property type="evidence" value="ECO:0007669"/>
    <property type="project" value="UniProtKB-UniRule"/>
</dbReference>
<sequence>MTDLKVNETSPLTSSIPSPYPSSKPKVRWTLQYFPERTRGYLELIRLDKPTGTILMFWPFAWGLTFAAYHLARTSPTPSPLSLAVYFRMLGQSFVSAFLIRSSACTVNDIFDRKVDAGVERTKNRPMPSGRVSVLGASIYLAIQYILSVVWFRLTLDNVAFCAALIQLLPLFCIYPLLKRFTHWPQAWLGFAMNFGLVISWTQLTGYVDYRLMGTLMAGAWCWTMLYDTIYACQDLPDDIKTGVKSTAILFGSWIRPLLQLIGSTFVIMFGIAGILNGQTWIYGVVAVGGTALHVVWQFWTVDLNVAESCWTNFKRNGHLGWIIWAGLMLDYIVASRMLPMISWI</sequence>
<comment type="catalytic activity">
    <reaction evidence="9">
        <text>an all-trans-polyprenyl diphosphate + 4-hydroxybenzoate = a 4-hydroxy-3-(all-trans-polyprenyl)benzoate + diphosphate</text>
        <dbReference type="Rhea" id="RHEA:44504"/>
        <dbReference type="Rhea" id="RHEA-COMP:9514"/>
        <dbReference type="Rhea" id="RHEA-COMP:9564"/>
        <dbReference type="ChEBI" id="CHEBI:17879"/>
        <dbReference type="ChEBI" id="CHEBI:33019"/>
        <dbReference type="ChEBI" id="CHEBI:58914"/>
        <dbReference type="ChEBI" id="CHEBI:78396"/>
        <dbReference type="EC" id="2.5.1.39"/>
    </reaction>
</comment>
<name>A0A067Q1Q1_9AGAM</name>
<feature type="transmembrane region" description="Helical" evidence="9">
    <location>
        <begin position="258"/>
        <end position="276"/>
    </location>
</feature>
<evidence type="ECO:0000256" key="2">
    <source>
        <dbReference type="ARBA" id="ARBA00004141"/>
    </source>
</evidence>
<dbReference type="HAMAP" id="MF_01635">
    <property type="entry name" value="UbiA"/>
    <property type="match status" value="1"/>
</dbReference>
<dbReference type="InterPro" id="IPR039653">
    <property type="entry name" value="Prenyltransferase"/>
</dbReference>
<comment type="pathway">
    <text evidence="9">Cofactor biosynthesis; ubiquinone biosynthesis.</text>
</comment>
<evidence type="ECO:0000256" key="7">
    <source>
        <dbReference type="ARBA" id="ARBA00022989"/>
    </source>
</evidence>
<dbReference type="InParanoid" id="A0A067Q1Q1"/>
<dbReference type="EC" id="2.5.1.39" evidence="9"/>
<keyword evidence="12" id="KW-1185">Reference proteome</keyword>
<keyword evidence="8 9" id="KW-0472">Membrane</keyword>
<reference evidence="12" key="1">
    <citation type="journal article" date="2014" name="Proc. Natl. Acad. Sci. U.S.A.">
        <title>Extensive sampling of basidiomycete genomes demonstrates inadequacy of the white-rot/brown-rot paradigm for wood decay fungi.</title>
        <authorList>
            <person name="Riley R."/>
            <person name="Salamov A.A."/>
            <person name="Brown D.W."/>
            <person name="Nagy L.G."/>
            <person name="Floudas D."/>
            <person name="Held B.W."/>
            <person name="Levasseur A."/>
            <person name="Lombard V."/>
            <person name="Morin E."/>
            <person name="Otillar R."/>
            <person name="Lindquist E.A."/>
            <person name="Sun H."/>
            <person name="LaButti K.M."/>
            <person name="Schmutz J."/>
            <person name="Jabbour D."/>
            <person name="Luo H."/>
            <person name="Baker S.E."/>
            <person name="Pisabarro A.G."/>
            <person name="Walton J.D."/>
            <person name="Blanchette R.A."/>
            <person name="Henrissat B."/>
            <person name="Martin F."/>
            <person name="Cullen D."/>
            <person name="Hibbett D.S."/>
            <person name="Grigoriev I.V."/>
        </authorList>
    </citation>
    <scope>NUCLEOTIDE SEQUENCE [LARGE SCALE GENOMIC DNA]</scope>
    <source>
        <strain evidence="12">MUCL 33604</strain>
    </source>
</reference>
<dbReference type="Pfam" id="PF01040">
    <property type="entry name" value="UbiA"/>
    <property type="match status" value="1"/>
</dbReference>
<feature type="transmembrane region" description="Helical" evidence="9">
    <location>
        <begin position="187"/>
        <end position="208"/>
    </location>
</feature>
<keyword evidence="7 9" id="KW-1133">Transmembrane helix</keyword>
<evidence type="ECO:0000313" key="12">
    <source>
        <dbReference type="Proteomes" id="UP000027265"/>
    </source>
</evidence>
<feature type="compositionally biased region" description="Low complexity" evidence="10">
    <location>
        <begin position="10"/>
        <end position="23"/>
    </location>
</feature>
<dbReference type="Gene3D" id="1.10.357.140">
    <property type="entry name" value="UbiA prenyltransferase"/>
    <property type="match status" value="1"/>
</dbReference>
<evidence type="ECO:0000256" key="3">
    <source>
        <dbReference type="ARBA" id="ARBA00005179"/>
    </source>
</evidence>
<dbReference type="OrthoDB" id="18170at2759"/>
<evidence type="ECO:0000313" key="11">
    <source>
        <dbReference type="EMBL" id="KDQ56521.1"/>
    </source>
</evidence>
<dbReference type="EMBL" id="KL197721">
    <property type="protein sequence ID" value="KDQ56521.1"/>
    <property type="molecule type" value="Genomic_DNA"/>
</dbReference>
<feature type="transmembrane region" description="Helical" evidence="9">
    <location>
        <begin position="92"/>
        <end position="111"/>
    </location>
</feature>
<keyword evidence="9" id="KW-0414">Isoprene biosynthesis</keyword>
<dbReference type="InterPro" id="IPR000537">
    <property type="entry name" value="UbiA_prenyltransferase"/>
</dbReference>
<dbReference type="GO" id="GO:0008412">
    <property type="term" value="F:4-hydroxybenzoate polyprenyltransferase activity"/>
    <property type="evidence" value="ECO:0007669"/>
    <property type="project" value="UniProtKB-EC"/>
</dbReference>
<dbReference type="AlphaFoldDB" id="A0A067Q1Q1"/>
<comment type="similarity">
    <text evidence="4 9">Belongs to the UbiA prenyltransferase family.</text>
</comment>
<comment type="cofactor">
    <cofactor evidence="1 9">
        <name>Mg(2+)</name>
        <dbReference type="ChEBI" id="CHEBI:18420"/>
    </cofactor>
</comment>
<comment type="subcellular location">
    <subcellularLocation>
        <location evidence="2">Membrane</location>
        <topology evidence="2">Multi-pass membrane protein</topology>
    </subcellularLocation>
    <subcellularLocation>
        <location evidence="9">Mitochondrion inner membrane</location>
        <topology evidence="9">Multi-pass membrane protein</topology>
        <orientation evidence="9">Matrix side</orientation>
    </subcellularLocation>
</comment>
<dbReference type="PANTHER" id="PTHR11048:SF28">
    <property type="entry name" value="4-HYDROXYBENZOATE POLYPRENYLTRANSFERASE, MITOCHONDRIAL"/>
    <property type="match status" value="1"/>
</dbReference>
<keyword evidence="9" id="KW-0496">Mitochondrion</keyword>
<evidence type="ECO:0000256" key="4">
    <source>
        <dbReference type="ARBA" id="ARBA00005985"/>
    </source>
</evidence>
<proteinExistence type="inferred from homology"/>
<evidence type="ECO:0000256" key="5">
    <source>
        <dbReference type="ARBA" id="ARBA00022679"/>
    </source>
</evidence>
<feature type="transmembrane region" description="Helical" evidence="9">
    <location>
        <begin position="158"/>
        <end position="178"/>
    </location>
</feature>
<dbReference type="HOGENOM" id="CLU_034879_3_0_1"/>
<evidence type="ECO:0000256" key="1">
    <source>
        <dbReference type="ARBA" id="ARBA00001946"/>
    </source>
</evidence>
<feature type="transmembrane region" description="Helical" evidence="9">
    <location>
        <begin position="320"/>
        <end position="339"/>
    </location>
</feature>
<dbReference type="InterPro" id="IPR044878">
    <property type="entry name" value="UbiA_sf"/>
</dbReference>
<dbReference type="FunFam" id="1.20.120.1780:FF:000001">
    <property type="entry name" value="4-hydroxybenzoate octaprenyltransferase"/>
    <property type="match status" value="1"/>
</dbReference>
<feature type="transmembrane region" description="Helical" evidence="9">
    <location>
        <begin position="132"/>
        <end position="152"/>
    </location>
</feature>
<feature type="region of interest" description="Disordered" evidence="10">
    <location>
        <begin position="1"/>
        <end position="23"/>
    </location>
</feature>
<organism evidence="11 12">
    <name type="scientific">Jaapia argillacea MUCL 33604</name>
    <dbReference type="NCBI Taxonomy" id="933084"/>
    <lineage>
        <taxon>Eukaryota</taxon>
        <taxon>Fungi</taxon>
        <taxon>Dikarya</taxon>
        <taxon>Basidiomycota</taxon>
        <taxon>Agaricomycotina</taxon>
        <taxon>Agaricomycetes</taxon>
        <taxon>Agaricomycetidae</taxon>
        <taxon>Jaapiales</taxon>
        <taxon>Jaapiaceae</taxon>
        <taxon>Jaapia</taxon>
    </lineage>
</organism>
<dbReference type="UniPathway" id="UPA00232"/>
<feature type="transmembrane region" description="Helical" evidence="9">
    <location>
        <begin position="54"/>
        <end position="72"/>
    </location>
</feature>
<dbReference type="STRING" id="933084.A0A067Q1Q1"/>
<dbReference type="Proteomes" id="UP000027265">
    <property type="component" value="Unassembled WGS sequence"/>
</dbReference>
<evidence type="ECO:0000256" key="9">
    <source>
        <dbReference type="HAMAP-Rule" id="MF_03189"/>
    </source>
</evidence>
<protein>
    <recommendedName>
        <fullName evidence="9">4-hydroxybenzoate polyprenyltransferase, mitochondrial</fullName>
        <shortName evidence="9">4-HB polyprenyltransferase</shortName>
        <ecNumber evidence="9">2.5.1.39</ecNumber>
    </recommendedName>
    <alternativeName>
        <fullName evidence="9">Para-hydroxybenzoate--polyprenyltransferase</fullName>
        <shortName evidence="9">PHB:PPT</shortName>
        <shortName evidence="9">PHB:polyprenyltransferase</shortName>
    </alternativeName>
</protein>
<dbReference type="CDD" id="cd13959">
    <property type="entry name" value="PT_UbiA_COQ2"/>
    <property type="match status" value="1"/>
</dbReference>
<dbReference type="PANTHER" id="PTHR11048">
    <property type="entry name" value="PRENYLTRANSFERASES"/>
    <property type="match status" value="1"/>
</dbReference>
<comment type="pathway">
    <text evidence="3">Secondary metabolite biosynthesis.</text>
</comment>
<keyword evidence="6 9" id="KW-0812">Transmembrane</keyword>
<accession>A0A067Q1Q1</accession>
<dbReference type="FunFam" id="1.10.357.140:FF:000008">
    <property type="entry name" value="4-hydroxybenzoate octaprenyltransferase"/>
    <property type="match status" value="1"/>
</dbReference>
<dbReference type="GO" id="GO:0008299">
    <property type="term" value="P:isoprenoid biosynthetic process"/>
    <property type="evidence" value="ECO:0007669"/>
    <property type="project" value="UniProtKB-UniRule"/>
</dbReference>
<comment type="function">
    <text evidence="9">Catalyzes the prenylation of para-hydroxybenzoate (PHB) with an all-trans polyprenyl group. Mediates the second step in the final reaction sequence of coenzyme Q (CoQ) biosynthesis, which is the condensation of the polyisoprenoid side chain with PHB, generating the first membrane-bound Q intermediate.</text>
</comment>
<evidence type="ECO:0000256" key="8">
    <source>
        <dbReference type="ARBA" id="ARBA00023136"/>
    </source>
</evidence>
<gene>
    <name evidence="11" type="ORF">JAAARDRAFT_294251</name>
</gene>
<feature type="transmembrane region" description="Helical" evidence="9">
    <location>
        <begin position="281"/>
        <end position="300"/>
    </location>
</feature>
<evidence type="ECO:0000256" key="10">
    <source>
        <dbReference type="SAM" id="MobiDB-lite"/>
    </source>
</evidence>
<dbReference type="InterPro" id="IPR006370">
    <property type="entry name" value="HB_polyprenyltransferase-like"/>
</dbReference>
<keyword evidence="9" id="KW-0999">Mitochondrion inner membrane</keyword>
<keyword evidence="5 9" id="KW-0808">Transferase</keyword>